<dbReference type="Proteomes" id="UP000203815">
    <property type="component" value="Segment"/>
</dbReference>
<gene>
    <name evidence="1" type="ORF">SEA_GENGAR_83</name>
</gene>
<proteinExistence type="predicted"/>
<evidence type="ECO:0000313" key="2">
    <source>
        <dbReference type="Proteomes" id="UP000203815"/>
    </source>
</evidence>
<accession>A0A1C9EGX1</accession>
<dbReference type="RefSeq" id="YP_009282328.1">
    <property type="nucleotide sequence ID" value="NC_031035.1"/>
</dbReference>
<evidence type="ECO:0000313" key="1">
    <source>
        <dbReference type="EMBL" id="AON96738.1"/>
    </source>
</evidence>
<dbReference type="OrthoDB" id="23794at10239"/>
<keyword evidence="2" id="KW-1185">Reference proteome</keyword>
<reference evidence="1 2" key="1">
    <citation type="submission" date="2016-07" db="EMBL/GenBank/DDBJ databases">
        <authorList>
            <person name="Ahrens W.T."/>
            <person name="Alaniz S.M."/>
            <person name="Alfonso A.J."/>
            <person name="Andrade A.E."/>
            <person name="Blake C.D."/>
            <person name="Denney K.A."/>
            <person name="Edwards N.C."/>
            <person name="Flores L.M."/>
            <person name="Frontera C.D."/>
            <person name="Frontera J.K."/>
            <person name="Goins A.N."/>
            <person name="Harris C.E."/>
            <person name="Hinojosa K.L."/>
            <person name="Long R.M."/>
            <person name="Lopez J.C."/>
            <person name="Miller C.B."/>
            <person name="Mojica J.C."/>
            <person name="Morales C.A."/>
            <person name="Pena M.C."/>
            <person name="Quezada B.E."/>
            <person name="Rincon P.M."/>
            <person name="Robertson S."/>
            <person name="Soto A.J."/>
            <person name="Vasquez A.D."/>
            <person name="Villegas D.K."/>
            <person name="Vulgamore J.L."/>
            <person name="Robertson M."/>
            <person name="Hatherill J.R."/>
            <person name="Dovalina S.A."/>
            <person name="Zhang D."/>
            <person name="Delesalle V.A."/>
            <person name="Garlena R.A."/>
            <person name="Russell D.A."/>
            <person name="Pope W.H."/>
            <person name="Jacobs-Sera D."/>
            <person name="Hendrix R.W."/>
            <person name="Hatfull G.F."/>
        </authorList>
    </citation>
    <scope>NUCLEOTIDE SEQUENCE [LARGE SCALE GENOMIC DNA]</scope>
</reference>
<sequence length="94" mass="11127">MTRAARPAVDWMNAANARVRELTRDMYPDVEVTQRDLCIVASCCIAGTHSRIRRLHGEKVRQYNPWVFGVDYLGTWRETWPQWLRRMTREGIHP</sequence>
<dbReference type="GeneID" id="29060978"/>
<name>A0A1C9EGX1_9CAUD</name>
<protein>
    <submittedName>
        <fullName evidence="1">Uncharacterized protein</fullName>
    </submittedName>
</protein>
<dbReference type="EMBL" id="KX636165">
    <property type="protein sequence ID" value="AON96738.1"/>
    <property type="molecule type" value="Genomic_DNA"/>
</dbReference>
<dbReference type="KEGG" id="vg:29060978"/>
<organism evidence="1 2">
    <name type="scientific">Mycobacterium phage Gengar</name>
    <dbReference type="NCBI Taxonomy" id="1891963"/>
    <lineage>
        <taxon>Viruses</taxon>
        <taxon>Duplodnaviria</taxon>
        <taxon>Heunggongvirae</taxon>
        <taxon>Uroviricota</taxon>
        <taxon>Caudoviricetes</taxon>
        <taxon>Weiservirinae</taxon>
        <taxon>Kratiovirus</taxon>
        <taxon>Kratiovirus gengar</taxon>
    </lineage>
</organism>